<dbReference type="EMBL" id="CADEPM010000012">
    <property type="protein sequence ID" value="CAB3411029.1"/>
    <property type="molecule type" value="Genomic_DNA"/>
</dbReference>
<sequence>MLTMSASRSLFILVCALIVVYAIPVADVYGSYEFDDQSPYLMNLLKRTAVFLPNGNQDKIIKAILKSRRY</sequence>
<dbReference type="Proteomes" id="UP000494206">
    <property type="component" value="Unassembled WGS sequence"/>
</dbReference>
<reference evidence="2 3" key="1">
    <citation type="submission" date="2020-04" db="EMBL/GenBank/DDBJ databases">
        <authorList>
            <person name="Laetsch R D."/>
            <person name="Stevens L."/>
            <person name="Kumar S."/>
            <person name="Blaxter L. M."/>
        </authorList>
    </citation>
    <scope>NUCLEOTIDE SEQUENCE [LARGE SCALE GENOMIC DNA]</scope>
</reference>
<organism evidence="2 3">
    <name type="scientific">Caenorhabditis bovis</name>
    <dbReference type="NCBI Taxonomy" id="2654633"/>
    <lineage>
        <taxon>Eukaryota</taxon>
        <taxon>Metazoa</taxon>
        <taxon>Ecdysozoa</taxon>
        <taxon>Nematoda</taxon>
        <taxon>Chromadorea</taxon>
        <taxon>Rhabditida</taxon>
        <taxon>Rhabditina</taxon>
        <taxon>Rhabditomorpha</taxon>
        <taxon>Rhabditoidea</taxon>
        <taxon>Rhabditidae</taxon>
        <taxon>Peloderinae</taxon>
        <taxon>Caenorhabditis</taxon>
    </lineage>
</organism>
<evidence type="ECO:0000313" key="3">
    <source>
        <dbReference type="Proteomes" id="UP000494206"/>
    </source>
</evidence>
<protein>
    <submittedName>
        <fullName evidence="2">Uncharacterized protein</fullName>
    </submittedName>
</protein>
<dbReference type="AlphaFoldDB" id="A0A8S1FCN2"/>
<keyword evidence="3" id="KW-1185">Reference proteome</keyword>
<evidence type="ECO:0000313" key="2">
    <source>
        <dbReference type="EMBL" id="CAB3411029.1"/>
    </source>
</evidence>
<accession>A0A8S1FCN2</accession>
<feature type="chain" id="PRO_5035769313" evidence="1">
    <location>
        <begin position="23"/>
        <end position="70"/>
    </location>
</feature>
<evidence type="ECO:0000256" key="1">
    <source>
        <dbReference type="SAM" id="SignalP"/>
    </source>
</evidence>
<dbReference type="OrthoDB" id="5781685at2759"/>
<keyword evidence="1" id="KW-0732">Signal</keyword>
<proteinExistence type="predicted"/>
<comment type="caution">
    <text evidence="2">The sequence shown here is derived from an EMBL/GenBank/DDBJ whole genome shotgun (WGS) entry which is preliminary data.</text>
</comment>
<feature type="signal peptide" evidence="1">
    <location>
        <begin position="1"/>
        <end position="22"/>
    </location>
</feature>
<name>A0A8S1FCN2_9PELO</name>
<gene>
    <name evidence="2" type="ORF">CBOVIS_LOCUS12468</name>
</gene>